<dbReference type="AlphaFoldDB" id="A0AA39VHX6"/>
<evidence type="ECO:0000313" key="3">
    <source>
        <dbReference type="EMBL" id="KAK0581110.1"/>
    </source>
</evidence>
<dbReference type="InterPro" id="IPR057670">
    <property type="entry name" value="SH3_retrovirus"/>
</dbReference>
<feature type="domain" description="Integrase catalytic" evidence="2">
    <location>
        <begin position="501"/>
        <end position="663"/>
    </location>
</feature>
<dbReference type="InterPro" id="IPR012337">
    <property type="entry name" value="RNaseH-like_sf"/>
</dbReference>
<dbReference type="Pfam" id="PF22936">
    <property type="entry name" value="Pol_BBD"/>
    <property type="match status" value="1"/>
</dbReference>
<dbReference type="GO" id="GO:0015074">
    <property type="term" value="P:DNA integration"/>
    <property type="evidence" value="ECO:0007669"/>
    <property type="project" value="InterPro"/>
</dbReference>
<keyword evidence="4" id="KW-1185">Reference proteome</keyword>
<feature type="region of interest" description="Disordered" evidence="1">
    <location>
        <begin position="179"/>
        <end position="201"/>
    </location>
</feature>
<dbReference type="Pfam" id="PF25597">
    <property type="entry name" value="SH3_retrovirus"/>
    <property type="match status" value="1"/>
</dbReference>
<dbReference type="InterPro" id="IPR001584">
    <property type="entry name" value="Integrase_cat-core"/>
</dbReference>
<dbReference type="PANTHER" id="PTHR47481">
    <property type="match status" value="1"/>
</dbReference>
<name>A0AA39VHX6_ACESA</name>
<reference evidence="3" key="2">
    <citation type="submission" date="2023-06" db="EMBL/GenBank/DDBJ databases">
        <authorList>
            <person name="Swenson N.G."/>
            <person name="Wegrzyn J.L."/>
            <person name="Mcevoy S.L."/>
        </authorList>
    </citation>
    <scope>NUCLEOTIDE SEQUENCE</scope>
    <source>
        <strain evidence="3">NS2018</strain>
        <tissue evidence="3">Leaf</tissue>
    </source>
</reference>
<feature type="compositionally biased region" description="Polar residues" evidence="1">
    <location>
        <begin position="1"/>
        <end position="10"/>
    </location>
</feature>
<protein>
    <recommendedName>
        <fullName evidence="2">Integrase catalytic domain-containing protein</fullName>
    </recommendedName>
</protein>
<dbReference type="EMBL" id="JAUESC010000384">
    <property type="protein sequence ID" value="KAK0581110.1"/>
    <property type="molecule type" value="Genomic_DNA"/>
</dbReference>
<dbReference type="Gene3D" id="3.30.420.10">
    <property type="entry name" value="Ribonuclease H-like superfamily/Ribonuclease H"/>
    <property type="match status" value="1"/>
</dbReference>
<evidence type="ECO:0000256" key="1">
    <source>
        <dbReference type="SAM" id="MobiDB-lite"/>
    </source>
</evidence>
<reference evidence="3" key="1">
    <citation type="journal article" date="2022" name="Plant J.">
        <title>Strategies of tolerance reflected in two North American maple genomes.</title>
        <authorList>
            <person name="McEvoy S.L."/>
            <person name="Sezen U.U."/>
            <person name="Trouern-Trend A."/>
            <person name="McMahon S.M."/>
            <person name="Schaberg P.G."/>
            <person name="Yang J."/>
            <person name="Wegrzyn J.L."/>
            <person name="Swenson N.G."/>
        </authorList>
    </citation>
    <scope>NUCLEOTIDE SEQUENCE</scope>
    <source>
        <strain evidence="3">NS2018</strain>
    </source>
</reference>
<dbReference type="InterPro" id="IPR054722">
    <property type="entry name" value="PolX-like_BBD"/>
</dbReference>
<dbReference type="InterPro" id="IPR036397">
    <property type="entry name" value="RNaseH_sf"/>
</dbReference>
<dbReference type="Gene3D" id="1.20.120.990">
    <property type="entry name" value="Glycosyltransferase family 88, C-terminal domain"/>
    <property type="match status" value="1"/>
</dbReference>
<evidence type="ECO:0000313" key="4">
    <source>
        <dbReference type="Proteomes" id="UP001168877"/>
    </source>
</evidence>
<sequence length="716" mass="79095">MQTAEQTLSGGATARNERNAAVDSGEQAAGQSGKIRLMHLRIDVIKTMELSGEFTRLMADIIANAAFRSSYMEGGAAFKAQTKLQGFAANSNFRPRKTISTHSIKYSNVEAGQEGENTIRNIIESRLNDKATGSSDDYGDDLLGGMIGASEMVQSKFFENLLFGYGLMGYLDGTKSYPPETITTPSSSSTDPATRGTTPNPDYHIWLRQDRLLLHAIQVTCTGAAQSIVTRSTTSAQAWAKLESTYANRLNTRKLGLLDSLMNDSPISFEELYDKLLDHETFLRREDSKRGVPQVTAQFNQRTANRRGRGYQGNSFSHVGRNFSGGATNGNYNQFQQNFGTGNTGGNHNSYGQSGLFRPPYSQWRPPTNHSHSRPVCQLCDKVGHTAQVCRSCPPPGSNAPPQAHHMTAEQPGSSNNWVLDTGASHHMTSDLQNLSLHSKYGGTEDIMVGDGKTIPITHTGSTSLSTLNNSFGLKNVLCSPQISQNLVSMSKFCSHNNTSVEFFPDYFLVKDLTTGASLVRGRNEGNLYIWPKSFRPSLPITGAHQFFVSSPQSFKLLVENFFNTKIKTVYTDGNGEAQSLGLDLQNLGIQHLKSPPHTPEHVGTAERKHCHVVETALTLLHFASLPTKYWSLAFRTAVYLINRMPTKVLGNHSPYFLLFGKEPNYRKLHVFGCLCFPWLRPYTSHKLQPRSRPCVFVGYSTEHNAYLCLDRSTDG</sequence>
<dbReference type="PROSITE" id="PS50994">
    <property type="entry name" value="INTEGRASE"/>
    <property type="match status" value="1"/>
</dbReference>
<organism evidence="3 4">
    <name type="scientific">Acer saccharum</name>
    <name type="common">Sugar maple</name>
    <dbReference type="NCBI Taxonomy" id="4024"/>
    <lineage>
        <taxon>Eukaryota</taxon>
        <taxon>Viridiplantae</taxon>
        <taxon>Streptophyta</taxon>
        <taxon>Embryophyta</taxon>
        <taxon>Tracheophyta</taxon>
        <taxon>Spermatophyta</taxon>
        <taxon>Magnoliopsida</taxon>
        <taxon>eudicotyledons</taxon>
        <taxon>Gunneridae</taxon>
        <taxon>Pentapetalae</taxon>
        <taxon>rosids</taxon>
        <taxon>malvids</taxon>
        <taxon>Sapindales</taxon>
        <taxon>Sapindaceae</taxon>
        <taxon>Hippocastanoideae</taxon>
        <taxon>Acereae</taxon>
        <taxon>Acer</taxon>
    </lineage>
</organism>
<dbReference type="GO" id="GO:0003676">
    <property type="term" value="F:nucleic acid binding"/>
    <property type="evidence" value="ECO:0007669"/>
    <property type="project" value="InterPro"/>
</dbReference>
<comment type="caution">
    <text evidence="3">The sequence shown here is derived from an EMBL/GenBank/DDBJ whole genome shotgun (WGS) entry which is preliminary data.</text>
</comment>
<dbReference type="PANTHER" id="PTHR47481:SF21">
    <property type="entry name" value="BASIC-LEUCINE ZIPPER TRANSCRIPTION FACTOR Q-RELATED"/>
    <property type="match status" value="1"/>
</dbReference>
<gene>
    <name evidence="3" type="ORF">LWI29_010119</name>
</gene>
<dbReference type="SUPFAM" id="SSF53098">
    <property type="entry name" value="Ribonuclease H-like"/>
    <property type="match status" value="1"/>
</dbReference>
<accession>A0AA39VHX6</accession>
<feature type="compositionally biased region" description="Low complexity" evidence="1">
    <location>
        <begin position="179"/>
        <end position="194"/>
    </location>
</feature>
<dbReference type="Proteomes" id="UP001168877">
    <property type="component" value="Unassembled WGS sequence"/>
</dbReference>
<feature type="region of interest" description="Disordered" evidence="1">
    <location>
        <begin position="1"/>
        <end position="28"/>
    </location>
</feature>
<proteinExistence type="predicted"/>
<evidence type="ECO:0000259" key="2">
    <source>
        <dbReference type="PROSITE" id="PS50994"/>
    </source>
</evidence>